<dbReference type="EMBL" id="BAABCW010000021">
    <property type="protein sequence ID" value="GAA3519258.1"/>
    <property type="molecule type" value="Genomic_DNA"/>
</dbReference>
<feature type="chain" id="PRO_5045156428" description="HTH luxR-type domain-containing protein" evidence="2">
    <location>
        <begin position="25"/>
        <end position="287"/>
    </location>
</feature>
<evidence type="ECO:0000313" key="4">
    <source>
        <dbReference type="Proteomes" id="UP001500459"/>
    </source>
</evidence>
<dbReference type="Proteomes" id="UP001500459">
    <property type="component" value="Unassembled WGS sequence"/>
</dbReference>
<keyword evidence="2" id="KW-0732">Signal</keyword>
<gene>
    <name evidence="3" type="ORF">GCM10022393_36780</name>
</gene>
<keyword evidence="1" id="KW-1133">Transmembrane helix</keyword>
<evidence type="ECO:0008006" key="5">
    <source>
        <dbReference type="Google" id="ProtNLM"/>
    </source>
</evidence>
<sequence>MKPNRSKILSAITIFLLIPCVLFSQTETIKESSDIDSAEVSPITFLQYKEILDNIYETRKNDLHQISEAQIQIIKEESNNQILTKENSILKYKSEKERWHIAALSLGLASFMLIVIAIVLYQRHQRNSRHLEKLRENERKILDTHIKNREEEFLATMMFVNEGLSKLSTIKQQLSTAIKYQNKPEIEDAEKRLEHFIFSTSNLGILKDRIESKYPGITAKINTTYPDLSLTDIRHCLLINLNMSVKESAQLLNVSTTSVKIARERVKKKIDIPNHISLKDHLQKIIE</sequence>
<reference evidence="4" key="1">
    <citation type="journal article" date="2019" name="Int. J. Syst. Evol. Microbiol.">
        <title>The Global Catalogue of Microorganisms (GCM) 10K type strain sequencing project: providing services to taxonomists for standard genome sequencing and annotation.</title>
        <authorList>
            <consortium name="The Broad Institute Genomics Platform"/>
            <consortium name="The Broad Institute Genome Sequencing Center for Infectious Disease"/>
            <person name="Wu L."/>
            <person name="Ma J."/>
        </authorList>
    </citation>
    <scope>NUCLEOTIDE SEQUENCE [LARGE SCALE GENOMIC DNA]</scope>
    <source>
        <strain evidence="4">JCM 17106</strain>
    </source>
</reference>
<keyword evidence="1" id="KW-0812">Transmembrane</keyword>
<comment type="caution">
    <text evidence="3">The sequence shown here is derived from an EMBL/GenBank/DDBJ whole genome shotgun (WGS) entry which is preliminary data.</text>
</comment>
<evidence type="ECO:0000256" key="2">
    <source>
        <dbReference type="SAM" id="SignalP"/>
    </source>
</evidence>
<evidence type="ECO:0000313" key="3">
    <source>
        <dbReference type="EMBL" id="GAA3519258.1"/>
    </source>
</evidence>
<keyword evidence="1" id="KW-0472">Membrane</keyword>
<proteinExistence type="predicted"/>
<keyword evidence="4" id="KW-1185">Reference proteome</keyword>
<dbReference type="RefSeq" id="WP_344929951.1">
    <property type="nucleotide sequence ID" value="NZ_BAABCW010000021.1"/>
</dbReference>
<evidence type="ECO:0000256" key="1">
    <source>
        <dbReference type="SAM" id="Phobius"/>
    </source>
</evidence>
<accession>A0ABP6UU24</accession>
<feature type="transmembrane region" description="Helical" evidence="1">
    <location>
        <begin position="99"/>
        <end position="121"/>
    </location>
</feature>
<organism evidence="3 4">
    <name type="scientific">Aquimarina addita</name>
    <dbReference type="NCBI Taxonomy" id="870485"/>
    <lineage>
        <taxon>Bacteria</taxon>
        <taxon>Pseudomonadati</taxon>
        <taxon>Bacteroidota</taxon>
        <taxon>Flavobacteriia</taxon>
        <taxon>Flavobacteriales</taxon>
        <taxon>Flavobacteriaceae</taxon>
        <taxon>Aquimarina</taxon>
    </lineage>
</organism>
<dbReference type="SUPFAM" id="SSF46894">
    <property type="entry name" value="C-terminal effector domain of the bipartite response regulators"/>
    <property type="match status" value="1"/>
</dbReference>
<protein>
    <recommendedName>
        <fullName evidence="5">HTH luxR-type domain-containing protein</fullName>
    </recommendedName>
</protein>
<dbReference type="InterPro" id="IPR016032">
    <property type="entry name" value="Sig_transdc_resp-reg_C-effctor"/>
</dbReference>
<name>A0ABP6UU24_9FLAO</name>
<feature type="signal peptide" evidence="2">
    <location>
        <begin position="1"/>
        <end position="24"/>
    </location>
</feature>